<keyword evidence="1" id="KW-0472">Membrane</keyword>
<evidence type="ECO:0000256" key="1">
    <source>
        <dbReference type="SAM" id="Phobius"/>
    </source>
</evidence>
<comment type="caution">
    <text evidence="2">The sequence shown here is derived from an EMBL/GenBank/DDBJ whole genome shotgun (WGS) entry which is preliminary data.</text>
</comment>
<sequence>MRKKIGLKEDGYALILVLLVIAVIGILAPIIISNIMSSANQFNKSEEDIQMAKLEEMGTLYIETALQKTIEDVQEEGAWRETLPTNPGMTEIGDSLRSALQMKLQNQGYTEEVEIIVLGDHSKIFLSIDEIHIQIENDQTFSLNIHYTIQTALHSEFRNTLKAETSIPFTIN</sequence>
<dbReference type="eggNOG" id="ENOG502ZMGT">
    <property type="taxonomic scope" value="Bacteria"/>
</dbReference>
<accession>A0A0B0ILN3</accession>
<keyword evidence="1" id="KW-1133">Transmembrane helix</keyword>
<dbReference type="Proteomes" id="UP000030832">
    <property type="component" value="Unassembled WGS sequence"/>
</dbReference>
<keyword evidence="3" id="KW-1185">Reference proteome</keyword>
<gene>
    <name evidence="2" type="ORF">LQ50_06105</name>
</gene>
<feature type="transmembrane region" description="Helical" evidence="1">
    <location>
        <begin position="12"/>
        <end position="32"/>
    </location>
</feature>
<dbReference type="EMBL" id="JRJU01000005">
    <property type="protein sequence ID" value="KHF40959.1"/>
    <property type="molecule type" value="Genomic_DNA"/>
</dbReference>
<evidence type="ECO:0000313" key="2">
    <source>
        <dbReference type="EMBL" id="KHF40959.1"/>
    </source>
</evidence>
<reference evidence="2 3" key="1">
    <citation type="submission" date="2014-09" db="EMBL/GenBank/DDBJ databases">
        <title>Genome sequencing and annotation of Bacillus Okhensis strain Kh10-101T.</title>
        <authorList>
            <person name="Prakash J.S."/>
        </authorList>
    </citation>
    <scope>NUCLEOTIDE SEQUENCE [LARGE SCALE GENOMIC DNA]</scope>
    <source>
        <strain evidence="3">Kh10-101T</strain>
    </source>
</reference>
<keyword evidence="1" id="KW-0812">Transmembrane</keyword>
<dbReference type="RefSeq" id="WP_034626982.1">
    <property type="nucleotide sequence ID" value="NZ_JRJU01000005.1"/>
</dbReference>
<organism evidence="2 3">
    <name type="scientific">Halalkalibacter okhensis</name>
    <dbReference type="NCBI Taxonomy" id="333138"/>
    <lineage>
        <taxon>Bacteria</taxon>
        <taxon>Bacillati</taxon>
        <taxon>Bacillota</taxon>
        <taxon>Bacilli</taxon>
        <taxon>Bacillales</taxon>
        <taxon>Bacillaceae</taxon>
        <taxon>Halalkalibacter</taxon>
    </lineage>
</organism>
<evidence type="ECO:0000313" key="3">
    <source>
        <dbReference type="Proteomes" id="UP000030832"/>
    </source>
</evidence>
<protein>
    <submittedName>
        <fullName evidence="2">Uncharacterized protein</fullName>
    </submittedName>
</protein>
<dbReference type="AlphaFoldDB" id="A0A0B0ILN3"/>
<proteinExistence type="predicted"/>
<name>A0A0B0ILN3_9BACI</name>
<dbReference type="STRING" id="333138.LQ50_06105"/>